<evidence type="ECO:0000256" key="7">
    <source>
        <dbReference type="ARBA" id="ARBA00022884"/>
    </source>
</evidence>
<dbReference type="InterPro" id="IPR018165">
    <property type="entry name" value="Ala-tRNA-synth_IIc_core"/>
</dbReference>
<keyword evidence="10" id="KW-0175">Coiled coil</keyword>
<evidence type="ECO:0000313" key="13">
    <source>
        <dbReference type="EMBL" id="ELZ08248.1"/>
    </source>
</evidence>
<proteinExistence type="inferred from homology"/>
<dbReference type="GO" id="GO:0000049">
    <property type="term" value="F:tRNA binding"/>
    <property type="evidence" value="ECO:0007669"/>
    <property type="project" value="UniProtKB-KW"/>
</dbReference>
<keyword evidence="7" id="KW-0694">RNA-binding</keyword>
<accession>M0BD69</accession>
<keyword evidence="4" id="KW-0547">Nucleotide-binding</keyword>
<dbReference type="Gene3D" id="2.40.30.130">
    <property type="match status" value="1"/>
</dbReference>
<dbReference type="InterPro" id="IPR018164">
    <property type="entry name" value="Ala-tRNA-synth_IIc_N"/>
</dbReference>
<dbReference type="PANTHER" id="PTHR11777">
    <property type="entry name" value="ALANYL-TRNA SYNTHETASE"/>
    <property type="match status" value="1"/>
</dbReference>
<dbReference type="SUPFAM" id="SSF50447">
    <property type="entry name" value="Translation proteins"/>
    <property type="match status" value="1"/>
</dbReference>
<dbReference type="Proteomes" id="UP000011560">
    <property type="component" value="Unassembled WGS sequence"/>
</dbReference>
<keyword evidence="8" id="KW-0648">Protein biosynthesis</keyword>
<dbReference type="GO" id="GO:0006419">
    <property type="term" value="P:alanyl-tRNA aminoacylation"/>
    <property type="evidence" value="ECO:0007669"/>
    <property type="project" value="InterPro"/>
</dbReference>
<dbReference type="Gene3D" id="3.30.980.10">
    <property type="entry name" value="Threonyl-trna Synthetase, Chain A, domain 2"/>
    <property type="match status" value="1"/>
</dbReference>
<feature type="coiled-coil region" evidence="10">
    <location>
        <begin position="275"/>
        <end position="302"/>
    </location>
</feature>
<dbReference type="InterPro" id="IPR018163">
    <property type="entry name" value="Thr/Ala-tRNA-synth_IIc_edit"/>
</dbReference>
<keyword evidence="14" id="KW-1185">Reference proteome</keyword>
<dbReference type="SUPFAM" id="SSF55186">
    <property type="entry name" value="ThrRS/AlaRS common domain"/>
    <property type="match status" value="1"/>
</dbReference>
<reference evidence="13 14" key="1">
    <citation type="journal article" date="2014" name="PLoS Genet.">
        <title>Phylogenetically driven sequencing of extremely halophilic archaea reveals strategies for static and dynamic osmo-response.</title>
        <authorList>
            <person name="Becker E.A."/>
            <person name="Seitzer P.M."/>
            <person name="Tritt A."/>
            <person name="Larsen D."/>
            <person name="Krusor M."/>
            <person name="Yao A.I."/>
            <person name="Wu D."/>
            <person name="Madern D."/>
            <person name="Eisen J.A."/>
            <person name="Darling A.E."/>
            <person name="Facciotti M.T."/>
        </authorList>
    </citation>
    <scope>NUCLEOTIDE SEQUENCE [LARGE SCALE GENOMIC DNA]</scope>
    <source>
        <strain evidence="13 14">JCM 14624</strain>
    </source>
</reference>
<evidence type="ECO:0000256" key="6">
    <source>
        <dbReference type="ARBA" id="ARBA00022840"/>
    </source>
</evidence>
<evidence type="ECO:0000256" key="1">
    <source>
        <dbReference type="ARBA" id="ARBA00008226"/>
    </source>
</evidence>
<keyword evidence="6" id="KW-0067">ATP-binding</keyword>
<dbReference type="EMBL" id="AOIQ01000021">
    <property type="protein sequence ID" value="ELZ08248.1"/>
    <property type="molecule type" value="Genomic_DNA"/>
</dbReference>
<dbReference type="GO" id="GO:0004813">
    <property type="term" value="F:alanine-tRNA ligase activity"/>
    <property type="evidence" value="ECO:0007669"/>
    <property type="project" value="InterPro"/>
</dbReference>
<dbReference type="Gene3D" id="3.10.310.40">
    <property type="match status" value="1"/>
</dbReference>
<keyword evidence="5" id="KW-0862">Zinc</keyword>
<comment type="caution">
    <text evidence="13">The sequence shown here is derived from an EMBL/GenBank/DDBJ whole genome shotgun (WGS) entry which is preliminary data.</text>
</comment>
<dbReference type="SMART" id="SM00863">
    <property type="entry name" value="tRNA_SAD"/>
    <property type="match status" value="1"/>
</dbReference>
<dbReference type="InterPro" id="IPR009000">
    <property type="entry name" value="Transl_B-barrel_sf"/>
</dbReference>
<dbReference type="Pfam" id="PF07973">
    <property type="entry name" value="tRNA_SAD"/>
    <property type="match status" value="1"/>
</dbReference>
<protein>
    <submittedName>
        <fullName evidence="13">Threonyl/alanyl tRNA synthetase SAD</fullName>
    </submittedName>
</protein>
<feature type="domain" description="Alanyl-transfer RNA synthetases family profile" evidence="12">
    <location>
        <begin position="1"/>
        <end position="259"/>
    </location>
</feature>
<dbReference type="GO" id="GO:0005524">
    <property type="term" value="F:ATP binding"/>
    <property type="evidence" value="ECO:0007669"/>
    <property type="project" value="UniProtKB-KW"/>
</dbReference>
<evidence type="ECO:0000256" key="8">
    <source>
        <dbReference type="ARBA" id="ARBA00022917"/>
    </source>
</evidence>
<evidence type="ECO:0000256" key="2">
    <source>
        <dbReference type="ARBA" id="ARBA00022555"/>
    </source>
</evidence>
<evidence type="ECO:0000259" key="12">
    <source>
        <dbReference type="PROSITE" id="PS50860"/>
    </source>
</evidence>
<evidence type="ECO:0000256" key="4">
    <source>
        <dbReference type="ARBA" id="ARBA00022741"/>
    </source>
</evidence>
<dbReference type="PATRIC" id="fig|1227490.4.peg.2633"/>
<sequence length="410" mass="44037">MSGQRAAAEPYATRFETEVSAVDGRRVWLESTHFFAESGGQPADYGTIGDVPVVDVTVEANEHVHVLESEPRFRAGKRVLCSIDWEARMYCMRAHTASHVLFGAARRVFDDVTYTGLEIGDERVRLDLATDERVDDDALVELDELVNRAVWESRPVSWDSMPVSEARETDEIHISEATEDTAFEKGRVRVVTIGDADSGGANTIRSSRDTWDVAACGGTHVRNTREIGPVTVLGSVTPKPGHVGIELAVGPRAIERREVEKRVTFAASRQLGVPLGEATGELSRLESEREKLADSVGTLQRELVKTRVESAEPFERNGRTWVATTAGVVDADEAGDVAESVAGELADVVVIAGESDSPFAVVAAGEEADAESILGELTDEFGGGGGGSDRLAWGGDFDVEPDDVVSGLEG</sequence>
<comment type="similarity">
    <text evidence="1">Belongs to the class-II aminoacyl-tRNA synthetase family.</text>
</comment>
<evidence type="ECO:0000256" key="10">
    <source>
        <dbReference type="SAM" id="Coils"/>
    </source>
</evidence>
<keyword evidence="2" id="KW-0820">tRNA-binding</keyword>
<dbReference type="PROSITE" id="PS50860">
    <property type="entry name" value="AA_TRNA_LIGASE_II_ALA"/>
    <property type="match status" value="1"/>
</dbReference>
<evidence type="ECO:0000256" key="3">
    <source>
        <dbReference type="ARBA" id="ARBA00022598"/>
    </source>
</evidence>
<name>M0BD69_9EURY</name>
<keyword evidence="3" id="KW-0436">Ligase</keyword>
<dbReference type="OrthoDB" id="11392at2157"/>
<dbReference type="InterPro" id="IPR050058">
    <property type="entry name" value="Ala-tRNA_ligase"/>
</dbReference>
<dbReference type="STRING" id="1227490.C479_12953"/>
<keyword evidence="9 13" id="KW-0030">Aminoacyl-tRNA synthetase</keyword>
<dbReference type="InterPro" id="IPR012947">
    <property type="entry name" value="tRNA_SAD"/>
</dbReference>
<dbReference type="AlphaFoldDB" id="M0BD69"/>
<evidence type="ECO:0000313" key="14">
    <source>
        <dbReference type="Proteomes" id="UP000011560"/>
    </source>
</evidence>
<evidence type="ECO:0000256" key="11">
    <source>
        <dbReference type="SAM" id="MobiDB-lite"/>
    </source>
</evidence>
<feature type="region of interest" description="Disordered" evidence="11">
    <location>
        <begin position="380"/>
        <end position="410"/>
    </location>
</feature>
<dbReference type="RefSeq" id="WP_007703350.1">
    <property type="nucleotide sequence ID" value="NZ_AOIQ01000021.1"/>
</dbReference>
<dbReference type="Pfam" id="PF01411">
    <property type="entry name" value="tRNA-synt_2c"/>
    <property type="match status" value="1"/>
</dbReference>
<evidence type="ECO:0000256" key="9">
    <source>
        <dbReference type="ARBA" id="ARBA00023146"/>
    </source>
</evidence>
<evidence type="ECO:0000256" key="5">
    <source>
        <dbReference type="ARBA" id="ARBA00022833"/>
    </source>
</evidence>
<gene>
    <name evidence="13" type="ORF">C479_12953</name>
</gene>
<organism evidence="13 14">
    <name type="scientific">Halovivax asiaticus JCM 14624</name>
    <dbReference type="NCBI Taxonomy" id="1227490"/>
    <lineage>
        <taxon>Archaea</taxon>
        <taxon>Methanobacteriati</taxon>
        <taxon>Methanobacteriota</taxon>
        <taxon>Stenosarchaea group</taxon>
        <taxon>Halobacteria</taxon>
        <taxon>Halobacteriales</taxon>
        <taxon>Natrialbaceae</taxon>
        <taxon>Halovivax</taxon>
    </lineage>
</organism>
<dbReference type="GO" id="GO:0002161">
    <property type="term" value="F:aminoacyl-tRNA deacylase activity"/>
    <property type="evidence" value="ECO:0007669"/>
    <property type="project" value="UniProtKB-ARBA"/>
</dbReference>
<dbReference type="PANTHER" id="PTHR11777:SF9">
    <property type="entry name" value="ALANINE--TRNA LIGASE, CYTOPLASMIC"/>
    <property type="match status" value="1"/>
</dbReference>